<accession>A0A9P6GSA5</accession>
<keyword evidence="2" id="KW-1185">Reference proteome</keyword>
<name>A0A9P6GSA5_9PLEO</name>
<proteinExistence type="predicted"/>
<gene>
    <name evidence="1" type="ORF">PMIN01_02943</name>
</gene>
<dbReference type="Proteomes" id="UP000756921">
    <property type="component" value="Unassembled WGS sequence"/>
</dbReference>
<protein>
    <submittedName>
        <fullName evidence="1">Uncharacterized protein</fullName>
    </submittedName>
</protein>
<organism evidence="1 2">
    <name type="scientific">Paraphaeosphaeria minitans</name>
    <dbReference type="NCBI Taxonomy" id="565426"/>
    <lineage>
        <taxon>Eukaryota</taxon>
        <taxon>Fungi</taxon>
        <taxon>Dikarya</taxon>
        <taxon>Ascomycota</taxon>
        <taxon>Pezizomycotina</taxon>
        <taxon>Dothideomycetes</taxon>
        <taxon>Pleosporomycetidae</taxon>
        <taxon>Pleosporales</taxon>
        <taxon>Massarineae</taxon>
        <taxon>Didymosphaeriaceae</taxon>
        <taxon>Paraphaeosphaeria</taxon>
    </lineage>
</organism>
<reference evidence="1" key="1">
    <citation type="journal article" date="2020" name="Mol. Plant Microbe Interact.">
        <title>Genome Sequence of the Biocontrol Agent Coniothyrium minitans strain Conio (IMI 134523).</title>
        <authorList>
            <person name="Patel D."/>
            <person name="Shittu T.A."/>
            <person name="Baroncelli R."/>
            <person name="Muthumeenakshi S."/>
            <person name="Osborne T.H."/>
            <person name="Janganan T.K."/>
            <person name="Sreenivasaprasad S."/>
        </authorList>
    </citation>
    <scope>NUCLEOTIDE SEQUENCE</scope>
    <source>
        <strain evidence="1">Conio</strain>
    </source>
</reference>
<evidence type="ECO:0000313" key="1">
    <source>
        <dbReference type="EMBL" id="KAF9740308.1"/>
    </source>
</evidence>
<sequence>MECFDSLYVNGGVPACAGTSLLPELGVNVGARGCAVNGTQPDRARSAQWLLDNIQMLGMGTEGHGTKLQGEGVLKGKASTEHCSGVWGGIAVDGAEIGGDDAHQVIR</sequence>
<dbReference type="EMBL" id="WJXW01000002">
    <property type="protein sequence ID" value="KAF9740308.1"/>
    <property type="molecule type" value="Genomic_DNA"/>
</dbReference>
<evidence type="ECO:0000313" key="2">
    <source>
        <dbReference type="Proteomes" id="UP000756921"/>
    </source>
</evidence>
<comment type="caution">
    <text evidence="1">The sequence shown here is derived from an EMBL/GenBank/DDBJ whole genome shotgun (WGS) entry which is preliminary data.</text>
</comment>
<dbReference type="AlphaFoldDB" id="A0A9P6GSA5"/>